<keyword evidence="6" id="KW-0813">Transport</keyword>
<proteinExistence type="inferred from homology"/>
<feature type="domain" description="NolW-like" evidence="9">
    <location>
        <begin position="121"/>
        <end position="182"/>
    </location>
</feature>
<evidence type="ECO:0000256" key="7">
    <source>
        <dbReference type="SAM" id="SignalP"/>
    </source>
</evidence>
<dbReference type="Pfam" id="PF00263">
    <property type="entry name" value="Secretin"/>
    <property type="match status" value="1"/>
</dbReference>
<comment type="caution">
    <text evidence="11">The sequence shown here is derived from an EMBL/GenBank/DDBJ whole genome shotgun (WGS) entry which is preliminary data.</text>
</comment>
<dbReference type="InterPro" id="IPR050810">
    <property type="entry name" value="Bact_Secretion_Sys_Channel"/>
</dbReference>
<evidence type="ECO:0000256" key="4">
    <source>
        <dbReference type="ARBA" id="ARBA00023136"/>
    </source>
</evidence>
<dbReference type="Gene3D" id="3.30.1370.120">
    <property type="match status" value="3"/>
</dbReference>
<feature type="signal peptide" evidence="7">
    <location>
        <begin position="1"/>
        <end position="24"/>
    </location>
</feature>
<dbReference type="Proteomes" id="UP001595632">
    <property type="component" value="Unassembled WGS sequence"/>
</dbReference>
<feature type="domain" description="GspD-like N0" evidence="10">
    <location>
        <begin position="28"/>
        <end position="94"/>
    </location>
</feature>
<protein>
    <submittedName>
        <fullName evidence="11">Secretin N-terminal domain-containing protein</fullName>
    </submittedName>
</protein>
<feature type="domain" description="Type II/III secretion system secretin-like" evidence="8">
    <location>
        <begin position="401"/>
        <end position="566"/>
    </location>
</feature>
<evidence type="ECO:0000259" key="8">
    <source>
        <dbReference type="Pfam" id="PF00263"/>
    </source>
</evidence>
<evidence type="ECO:0000259" key="10">
    <source>
        <dbReference type="Pfam" id="PF21305"/>
    </source>
</evidence>
<keyword evidence="3 7" id="KW-0732">Signal</keyword>
<keyword evidence="2" id="KW-0812">Transmembrane</keyword>
<dbReference type="InterPro" id="IPR005644">
    <property type="entry name" value="NolW-like"/>
</dbReference>
<feature type="domain" description="NolW-like" evidence="9">
    <location>
        <begin position="250"/>
        <end position="318"/>
    </location>
</feature>
<evidence type="ECO:0000256" key="1">
    <source>
        <dbReference type="ARBA" id="ARBA00004370"/>
    </source>
</evidence>
<dbReference type="PRINTS" id="PR00811">
    <property type="entry name" value="BCTERIALGSPD"/>
</dbReference>
<dbReference type="InterPro" id="IPR004846">
    <property type="entry name" value="T2SS/T3SS_dom"/>
</dbReference>
<accession>A0ABV7GZP2</accession>
<dbReference type="EMBL" id="JBHRTB010000010">
    <property type="protein sequence ID" value="MFC3145675.1"/>
    <property type="molecule type" value="Genomic_DNA"/>
</dbReference>
<dbReference type="Pfam" id="PF21305">
    <property type="entry name" value="type_II_gspD_N0"/>
    <property type="match status" value="1"/>
</dbReference>
<dbReference type="InterPro" id="IPR049371">
    <property type="entry name" value="GspD-like_N0"/>
</dbReference>
<evidence type="ECO:0000313" key="11">
    <source>
        <dbReference type="EMBL" id="MFC3145675.1"/>
    </source>
</evidence>
<gene>
    <name evidence="11" type="ORF">ACFOGP_23335</name>
</gene>
<evidence type="ECO:0000256" key="2">
    <source>
        <dbReference type="ARBA" id="ARBA00022692"/>
    </source>
</evidence>
<keyword evidence="12" id="KW-1185">Reference proteome</keyword>
<name>A0ABV7GZP2_9RHOB</name>
<evidence type="ECO:0000256" key="5">
    <source>
        <dbReference type="RuleBase" id="RU004003"/>
    </source>
</evidence>
<keyword evidence="4" id="KW-0472">Membrane</keyword>
<feature type="chain" id="PRO_5045376729" evidence="7">
    <location>
        <begin position="25"/>
        <end position="643"/>
    </location>
</feature>
<evidence type="ECO:0000256" key="3">
    <source>
        <dbReference type="ARBA" id="ARBA00022729"/>
    </source>
</evidence>
<dbReference type="Pfam" id="PF03958">
    <property type="entry name" value="Secretin_N"/>
    <property type="match status" value="3"/>
</dbReference>
<evidence type="ECO:0000313" key="12">
    <source>
        <dbReference type="Proteomes" id="UP001595632"/>
    </source>
</evidence>
<comment type="similarity">
    <text evidence="5">Belongs to the bacterial secretin family.</text>
</comment>
<reference evidence="12" key="1">
    <citation type="journal article" date="2019" name="Int. J. Syst. Evol. Microbiol.">
        <title>The Global Catalogue of Microorganisms (GCM) 10K type strain sequencing project: providing services to taxonomists for standard genome sequencing and annotation.</title>
        <authorList>
            <consortium name="The Broad Institute Genomics Platform"/>
            <consortium name="The Broad Institute Genome Sequencing Center for Infectious Disease"/>
            <person name="Wu L."/>
            <person name="Ma J."/>
        </authorList>
    </citation>
    <scope>NUCLEOTIDE SEQUENCE [LARGE SCALE GENOMIC DNA]</scope>
    <source>
        <strain evidence="12">KCTC 52366</strain>
    </source>
</reference>
<dbReference type="InterPro" id="IPR038591">
    <property type="entry name" value="NolW-like_sf"/>
</dbReference>
<feature type="domain" description="NolW-like" evidence="9">
    <location>
        <begin position="185"/>
        <end position="246"/>
    </location>
</feature>
<dbReference type="PANTHER" id="PTHR30332">
    <property type="entry name" value="PROBABLE GENERAL SECRETION PATHWAY PROTEIN D"/>
    <property type="match status" value="1"/>
</dbReference>
<evidence type="ECO:0000259" key="9">
    <source>
        <dbReference type="Pfam" id="PF03958"/>
    </source>
</evidence>
<dbReference type="PANTHER" id="PTHR30332:SF24">
    <property type="entry name" value="SECRETIN GSPD-RELATED"/>
    <property type="match status" value="1"/>
</dbReference>
<sequence>MGKVSRAVLVALALICATLSTARAQIALDLRDADLRSFVEIVAEATNRNFTLDARVQGTVTVIAPGTVDSAALYEVFLNVLELNRLTIIEGQQVDRIVPLDLARELAPGERVRTAGGAFETRVFAIRNIPLPQVVDVIRPLLPAEAVVSTIDQSSLLVISDRRENIDRIDRLINQLDRPAGQTIETIRLSHSIATEILATLQSLDIVPPGGSLSADQRSNAIVVSGNDEFRSRIRQVVTQLDTPQRSVSTAVVSLNYADAVELESVIARSVLAGAQDQPGEVTIVAEPQTNSLLITAPADRIGTITAAIRRLDQRPSQVLVEAVIFELSVQTLSDLSAQFGALLNNALFGGAEFSIGGRPSLTSLVSAAIDGNVLSPGQGGVLGVGRQNGDDGFLGFITALTGSTSARLLSTPSVLTLNNTEAEIVVAQSVPFVTGSYSTVGDSALPDQPFQTIEREDVGLTLRVTPQITGDATVRMSIEQEVSNLTNSTSAAGGEITSKRTLNTNVLVGDGRVIMLGGLLENGSGAQNQGVPGLKDLPLFGNLFRGRSVNRDQRVLLLLLRPRVVHNDEDAHRLTAELALDARRASDAIKPNPDDRYPNMPPSSFPFDGANLNQPFDAGFIDPYARTRTFPPLPSRLEFNAP</sequence>
<dbReference type="InterPro" id="IPR001775">
    <property type="entry name" value="GspD/PilQ"/>
</dbReference>
<comment type="subcellular location">
    <subcellularLocation>
        <location evidence="6">Cell outer membrane</location>
    </subcellularLocation>
    <subcellularLocation>
        <location evidence="1">Membrane</location>
    </subcellularLocation>
</comment>
<evidence type="ECO:0000256" key="6">
    <source>
        <dbReference type="RuleBase" id="RU004004"/>
    </source>
</evidence>
<organism evidence="11 12">
    <name type="scientific">Psychromarinibacter halotolerans</name>
    <dbReference type="NCBI Taxonomy" id="1775175"/>
    <lineage>
        <taxon>Bacteria</taxon>
        <taxon>Pseudomonadati</taxon>
        <taxon>Pseudomonadota</taxon>
        <taxon>Alphaproteobacteria</taxon>
        <taxon>Rhodobacterales</taxon>
        <taxon>Paracoccaceae</taxon>
        <taxon>Psychromarinibacter</taxon>
    </lineage>
</organism>
<dbReference type="RefSeq" id="WP_275632626.1">
    <property type="nucleotide sequence ID" value="NZ_JARGYD010000003.1"/>
</dbReference>